<evidence type="ECO:0000256" key="4">
    <source>
        <dbReference type="ARBA" id="ARBA00022729"/>
    </source>
</evidence>
<evidence type="ECO:0000256" key="1">
    <source>
        <dbReference type="ARBA" id="ARBA00004418"/>
    </source>
</evidence>
<comment type="pathway">
    <text evidence="2">Glycan biosynthesis; alginate biosynthesis.</text>
</comment>
<dbReference type="Pfam" id="PF16822">
    <property type="entry name" value="ALGX"/>
    <property type="match status" value="1"/>
</dbReference>
<dbReference type="InterPro" id="IPR031811">
    <property type="entry name" value="ALGX/ALGJ_SGNH-like"/>
</dbReference>
<dbReference type="OrthoDB" id="5243588at2"/>
<keyword evidence="9" id="KW-1185">Reference proteome</keyword>
<name>A0A7W9F1P7_9SPHN</name>
<dbReference type="GO" id="GO:0042121">
    <property type="term" value="P:alginic acid biosynthetic process"/>
    <property type="evidence" value="ECO:0007669"/>
    <property type="project" value="UniProtKB-UniPathway"/>
</dbReference>
<evidence type="ECO:0000256" key="3">
    <source>
        <dbReference type="ARBA" id="ARBA00022679"/>
    </source>
</evidence>
<keyword evidence="4" id="KW-0732">Signal</keyword>
<gene>
    <name evidence="8" type="ORF">FHS99_001981</name>
</gene>
<dbReference type="UniPathway" id="UPA00286"/>
<evidence type="ECO:0000313" key="8">
    <source>
        <dbReference type="EMBL" id="MBB5729496.1"/>
    </source>
</evidence>
<feature type="domain" description="AlgX/AlgJ SGNH hydrolase-like" evidence="7">
    <location>
        <begin position="207"/>
        <end position="316"/>
    </location>
</feature>
<evidence type="ECO:0000313" key="9">
    <source>
        <dbReference type="Proteomes" id="UP000546701"/>
    </source>
</evidence>
<dbReference type="Proteomes" id="UP000546701">
    <property type="component" value="Unassembled WGS sequence"/>
</dbReference>
<organism evidence="8 9">
    <name type="scientific">Sphingomonas prati</name>
    <dbReference type="NCBI Taxonomy" id="1843237"/>
    <lineage>
        <taxon>Bacteria</taxon>
        <taxon>Pseudomonadati</taxon>
        <taxon>Pseudomonadota</taxon>
        <taxon>Alphaproteobacteria</taxon>
        <taxon>Sphingomonadales</taxon>
        <taxon>Sphingomonadaceae</taxon>
        <taxon>Sphingomonas</taxon>
    </lineage>
</organism>
<evidence type="ECO:0000256" key="6">
    <source>
        <dbReference type="ARBA" id="ARBA00022841"/>
    </source>
</evidence>
<dbReference type="GO" id="GO:0016740">
    <property type="term" value="F:transferase activity"/>
    <property type="evidence" value="ECO:0007669"/>
    <property type="project" value="UniProtKB-KW"/>
</dbReference>
<protein>
    <recommendedName>
        <fullName evidence="7">AlgX/AlgJ SGNH hydrolase-like domain-containing protein</fullName>
    </recommendedName>
</protein>
<reference evidence="8 9" key="1">
    <citation type="submission" date="2020-08" db="EMBL/GenBank/DDBJ databases">
        <title>Genomic Encyclopedia of Type Strains, Phase IV (KMG-IV): sequencing the most valuable type-strain genomes for metagenomic binning, comparative biology and taxonomic classification.</title>
        <authorList>
            <person name="Goeker M."/>
        </authorList>
    </citation>
    <scope>NUCLEOTIDE SEQUENCE [LARGE SCALE GENOMIC DNA]</scope>
    <source>
        <strain evidence="8 9">DSM 103336</strain>
    </source>
</reference>
<evidence type="ECO:0000259" key="7">
    <source>
        <dbReference type="Pfam" id="PF16822"/>
    </source>
</evidence>
<proteinExistence type="predicted"/>
<keyword evidence="3" id="KW-0808">Transferase</keyword>
<keyword evidence="5" id="KW-0574">Periplasm</keyword>
<evidence type="ECO:0000256" key="5">
    <source>
        <dbReference type="ARBA" id="ARBA00022764"/>
    </source>
</evidence>
<dbReference type="EMBL" id="JACIJR010000004">
    <property type="protein sequence ID" value="MBB5729496.1"/>
    <property type="molecule type" value="Genomic_DNA"/>
</dbReference>
<comment type="subcellular location">
    <subcellularLocation>
        <location evidence="1">Periplasm</location>
    </subcellularLocation>
</comment>
<evidence type="ECO:0000256" key="2">
    <source>
        <dbReference type="ARBA" id="ARBA00005182"/>
    </source>
</evidence>
<sequence>MGANDKSVVGSLDLILNGRTYLGWAYSPSLTDNRRLIVRLVSDNAVLAVGHPATVREDLRHLTEQPTGFEINIGDGVHADVEFDSRAAVVVDDGTTTTVLPIFHTAADQLKIHQAYSILSSLSKPMPPALGREIAALDPLSDVPPIRPWSPPPADLSCLAPIFFEIGAMSPDGGTLVGRDGALFLAGGSNAVATLYNRSENDLARANLIGRRWNDLFAARRRRMADLGAQYLQLIVPEKQSIQGHLMEPPLAGATPLLEAIERNADPAYLSTFGLLLNAEQTKRTYRRNDTHLGPFGAQHVAQAIATAVNVTIPIPTLTKLAVREGDLGGKFNPEIWETVDEPLEIPGTIMPARTTIHLPDDGRHIGRHYLFRNAAALSPLKVVCFGNSQFEAGDLPQALTWWAARIFSEFHFIWDPAFDDAYIDRIRPDVVIGQTIERFLDRVPSR</sequence>
<dbReference type="RefSeq" id="WP_157175631.1">
    <property type="nucleotide sequence ID" value="NZ_BMJP01000001.1"/>
</dbReference>
<dbReference type="GO" id="GO:0042597">
    <property type="term" value="C:periplasmic space"/>
    <property type="evidence" value="ECO:0007669"/>
    <property type="project" value="UniProtKB-SubCell"/>
</dbReference>
<comment type="caution">
    <text evidence="8">The sequence shown here is derived from an EMBL/GenBank/DDBJ whole genome shotgun (WGS) entry which is preliminary data.</text>
</comment>
<accession>A0A7W9F1P7</accession>
<keyword evidence="6" id="KW-0016">Alginate biosynthesis</keyword>
<dbReference type="AlphaFoldDB" id="A0A7W9F1P7"/>